<reference evidence="1 2" key="1">
    <citation type="journal article" date="2015" name="Nature">
        <title>rRNA introns, odd ribosomes, and small enigmatic genomes across a large radiation of phyla.</title>
        <authorList>
            <person name="Brown C.T."/>
            <person name="Hug L.A."/>
            <person name="Thomas B.C."/>
            <person name="Sharon I."/>
            <person name="Castelle C.J."/>
            <person name="Singh A."/>
            <person name="Wilkins M.J."/>
            <person name="Williams K.H."/>
            <person name="Banfield J.F."/>
        </authorList>
    </citation>
    <scope>NUCLEOTIDE SEQUENCE [LARGE SCALE GENOMIC DNA]</scope>
</reference>
<protein>
    <submittedName>
        <fullName evidence="1">Uncharacterized protein</fullName>
    </submittedName>
</protein>
<comment type="caution">
    <text evidence="1">The sequence shown here is derived from an EMBL/GenBank/DDBJ whole genome shotgun (WGS) entry which is preliminary data.</text>
</comment>
<dbReference type="AlphaFoldDB" id="A0A0G1CBP5"/>
<sequence length="68" mass="8275">MLSRDFLFLEKRREMRLIIMIWSIRKLHTLPVYNILNNIFTHNIKTLDCPNALNSDYSLLYHWLLALK</sequence>
<dbReference type="Proteomes" id="UP000034320">
    <property type="component" value="Unassembled WGS sequence"/>
</dbReference>
<accession>A0A0G1CBP5</accession>
<proteinExistence type="predicted"/>
<gene>
    <name evidence="1" type="ORF">UV09_C0009G0012</name>
</gene>
<evidence type="ECO:0000313" key="1">
    <source>
        <dbReference type="EMBL" id="KKS47073.1"/>
    </source>
</evidence>
<dbReference type="EMBL" id="LCDD01000009">
    <property type="protein sequence ID" value="KKS47073.1"/>
    <property type="molecule type" value="Genomic_DNA"/>
</dbReference>
<evidence type="ECO:0000313" key="2">
    <source>
        <dbReference type="Proteomes" id="UP000034320"/>
    </source>
</evidence>
<name>A0A0G1CBP5_9BACT</name>
<organism evidence="1 2">
    <name type="scientific">Candidatus Gottesmanbacteria bacterium GW2011_GWA2_42_18</name>
    <dbReference type="NCBI Taxonomy" id="1618442"/>
    <lineage>
        <taxon>Bacteria</taxon>
        <taxon>Candidatus Gottesmaniibacteriota</taxon>
    </lineage>
</organism>